<comment type="cofactor">
    <cofactor evidence="1">
        <name>FAD</name>
        <dbReference type="ChEBI" id="CHEBI:57692"/>
    </cofactor>
</comment>
<accession>A0AA43XHG6</accession>
<dbReference type="FunFam" id="1.10.579.10:FF:000002">
    <property type="entry name" value="Deoxyribodipyrimidine photolyase"/>
    <property type="match status" value="1"/>
</dbReference>
<dbReference type="Gene3D" id="3.40.50.620">
    <property type="entry name" value="HUPs"/>
    <property type="match status" value="1"/>
</dbReference>
<evidence type="ECO:0000256" key="4">
    <source>
        <dbReference type="ARBA" id="ARBA00014046"/>
    </source>
</evidence>
<evidence type="ECO:0000256" key="6">
    <source>
        <dbReference type="ARBA" id="ARBA00022763"/>
    </source>
</evidence>
<comment type="similarity">
    <text evidence="2">Belongs to the DNA photolyase class-2 family.</text>
</comment>
<dbReference type="SUPFAM" id="SSF48173">
    <property type="entry name" value="Cryptochrome/photolyase FAD-binding domain"/>
    <property type="match status" value="1"/>
</dbReference>
<dbReference type="AlphaFoldDB" id="A0AA43XHG6"/>
<evidence type="ECO:0000313" key="15">
    <source>
        <dbReference type="Proteomes" id="UP000449710"/>
    </source>
</evidence>
<dbReference type="PROSITE" id="PS01084">
    <property type="entry name" value="DNA_PHOTOLYASES_2_2"/>
    <property type="match status" value="1"/>
</dbReference>
<dbReference type="Gene3D" id="1.25.40.80">
    <property type="match status" value="1"/>
</dbReference>
<evidence type="ECO:0000256" key="5">
    <source>
        <dbReference type="ARBA" id="ARBA00022630"/>
    </source>
</evidence>
<comment type="catalytic activity">
    <reaction evidence="12">
        <text>cyclobutadipyrimidine (in DNA) = 2 pyrimidine residues (in DNA).</text>
        <dbReference type="EC" id="4.1.99.3"/>
    </reaction>
</comment>
<dbReference type="PANTHER" id="PTHR10211">
    <property type="entry name" value="DEOXYRIBODIPYRIMIDINE PHOTOLYASE"/>
    <property type="match status" value="1"/>
</dbReference>
<feature type="domain" description="Photolyase/cryptochrome alpha/beta" evidence="13">
    <location>
        <begin position="20"/>
        <end position="150"/>
    </location>
</feature>
<dbReference type="InterPro" id="IPR008148">
    <property type="entry name" value="DNA_photolyase_2"/>
</dbReference>
<evidence type="ECO:0000256" key="9">
    <source>
        <dbReference type="ARBA" id="ARBA00023204"/>
    </source>
</evidence>
<dbReference type="GO" id="GO:0003677">
    <property type="term" value="F:DNA binding"/>
    <property type="evidence" value="ECO:0007669"/>
    <property type="project" value="UniProtKB-KW"/>
</dbReference>
<sequence>MDRRRIIKHYQGKSAEGARGPVLYWMSREQRSEDHWPLTHAQEVALEKKRPLIVVFTLMDDYLGANASHYDFMLRGLREVALNLTKLNIPFLLLQGDPLEELLSFIKSQDISHLVTDFDPLKSKSNLQESIAEKITLPLDIVDGHNIVPVTTASPKKEYAAYTLRPKLHKRLEEFLREVPEIKKHPYSYKKVLPPIPWDSLLDHLTIKKNPYLKITYPSGPTAAKDQLRDFINHRLKNYGANSNDPTKEALSGLSPYLHFGQLSSQRVLLALEESQFSSSLTSDFVEQIFVRKELSDNFCYYNRNYDNVRGFPDWAKKTLDAHRDDPREFLYNYSDFLYGKTHDPLWNAAQWELLTTGKIHSYLRMYWCKKIYQWTPSPEEAMEIATKLNDGYSIDGRDPNGYTGIAWSIGGVHDRAWTERPVFGKIRYMNYRGAKRKFDVEKYIRTYLKDETDEY</sequence>
<evidence type="ECO:0000256" key="2">
    <source>
        <dbReference type="ARBA" id="ARBA00006409"/>
    </source>
</evidence>
<evidence type="ECO:0000256" key="3">
    <source>
        <dbReference type="ARBA" id="ARBA00013149"/>
    </source>
</evidence>
<keyword evidence="6" id="KW-0227">DNA damage</keyword>
<comment type="caution">
    <text evidence="14">The sequence shown here is derived from an EMBL/GenBank/DDBJ whole genome shotgun (WGS) entry which is preliminary data.</text>
</comment>
<dbReference type="SUPFAM" id="SSF52425">
    <property type="entry name" value="Cryptochrome/photolyase, N-terminal domain"/>
    <property type="match status" value="1"/>
</dbReference>
<dbReference type="InterPro" id="IPR036155">
    <property type="entry name" value="Crypto/Photolyase_N_sf"/>
</dbReference>
<organism evidence="14 15">
    <name type="scientific">Isachenkonia alkalipeptolytica</name>
    <dbReference type="NCBI Taxonomy" id="2565777"/>
    <lineage>
        <taxon>Bacteria</taxon>
        <taxon>Bacillati</taxon>
        <taxon>Bacillota</taxon>
        <taxon>Clostridia</taxon>
        <taxon>Eubacteriales</taxon>
        <taxon>Clostridiaceae</taxon>
        <taxon>Isachenkonia</taxon>
    </lineage>
</organism>
<evidence type="ECO:0000256" key="7">
    <source>
        <dbReference type="ARBA" id="ARBA00022827"/>
    </source>
</evidence>
<dbReference type="NCBIfam" id="TIGR00591">
    <property type="entry name" value="phr2"/>
    <property type="match status" value="1"/>
</dbReference>
<dbReference type="Proteomes" id="UP000449710">
    <property type="component" value="Unassembled WGS sequence"/>
</dbReference>
<dbReference type="GO" id="GO:0000719">
    <property type="term" value="P:photoreactive repair"/>
    <property type="evidence" value="ECO:0007669"/>
    <property type="project" value="TreeGrafter"/>
</dbReference>
<dbReference type="Gene3D" id="1.10.579.10">
    <property type="entry name" value="DNA Cyclobutane Dipyrimidine Photolyase, subunit A, domain 3"/>
    <property type="match status" value="1"/>
</dbReference>
<dbReference type="FunFam" id="3.40.50.620:FF:000110">
    <property type="entry name" value="Deoxyribodipyrimidine photolyase"/>
    <property type="match status" value="1"/>
</dbReference>
<name>A0AA43XHG6_9CLOT</name>
<dbReference type="Pfam" id="PF00875">
    <property type="entry name" value="DNA_photolyase"/>
    <property type="match status" value="1"/>
</dbReference>
<evidence type="ECO:0000256" key="12">
    <source>
        <dbReference type="ARBA" id="ARBA00033999"/>
    </source>
</evidence>
<proteinExistence type="inferred from homology"/>
<dbReference type="InterPro" id="IPR036134">
    <property type="entry name" value="Crypto/Photolyase_FAD-like_sf"/>
</dbReference>
<keyword evidence="15" id="KW-1185">Reference proteome</keyword>
<keyword evidence="5" id="KW-0285">Flavoprotein</keyword>
<evidence type="ECO:0000256" key="11">
    <source>
        <dbReference type="ARBA" id="ARBA00031671"/>
    </source>
</evidence>
<evidence type="ECO:0000259" key="13">
    <source>
        <dbReference type="PROSITE" id="PS51645"/>
    </source>
</evidence>
<dbReference type="InterPro" id="IPR006050">
    <property type="entry name" value="DNA_photolyase_N"/>
</dbReference>
<keyword evidence="8" id="KW-0238">DNA-binding</keyword>
<gene>
    <name evidence="14" type="primary">phrB</name>
    <name evidence="14" type="ORF">ISALK_00550</name>
</gene>
<keyword evidence="7" id="KW-0274">FAD</keyword>
<reference evidence="14 15" key="1">
    <citation type="submission" date="2019-04" db="EMBL/GenBank/DDBJ databases">
        <title>Isachenkonia alkalipeptolytica gen. nov. sp. nov. a new anaerobic, alkiliphilic organothrophic bacterium capable to reduce synthesized ferrihydrite isolated from a soda lake.</title>
        <authorList>
            <person name="Toshchakov S.V."/>
            <person name="Zavarzina D.G."/>
            <person name="Zhilina T.N."/>
            <person name="Kostrikina N.A."/>
            <person name="Kublanov I.V."/>
        </authorList>
    </citation>
    <scope>NUCLEOTIDE SEQUENCE [LARGE SCALE GENOMIC DNA]</scope>
    <source>
        <strain evidence="14 15">Z-1701</strain>
    </source>
</reference>
<evidence type="ECO:0000313" key="14">
    <source>
        <dbReference type="EMBL" id="NBG86978.1"/>
    </source>
</evidence>
<dbReference type="PROSITE" id="PS51645">
    <property type="entry name" value="PHR_CRY_ALPHA_BETA"/>
    <property type="match status" value="1"/>
</dbReference>
<dbReference type="RefSeq" id="WP_160718285.1">
    <property type="nucleotide sequence ID" value="NZ_SUMG01000001.1"/>
</dbReference>
<dbReference type="EC" id="4.1.99.3" evidence="3"/>
<evidence type="ECO:0000256" key="8">
    <source>
        <dbReference type="ARBA" id="ARBA00023125"/>
    </source>
</evidence>
<dbReference type="GO" id="GO:0003904">
    <property type="term" value="F:deoxyribodipyrimidine photo-lyase activity"/>
    <property type="evidence" value="ECO:0007669"/>
    <property type="project" value="UniProtKB-EC"/>
</dbReference>
<dbReference type="PANTHER" id="PTHR10211:SF0">
    <property type="entry name" value="DEOXYRIBODIPYRIMIDINE PHOTO-LYASE"/>
    <property type="match status" value="1"/>
</dbReference>
<dbReference type="InterPro" id="IPR032673">
    <property type="entry name" value="DNA_photolyase_2_CS"/>
</dbReference>
<keyword evidence="9" id="KW-0234">DNA repair</keyword>
<evidence type="ECO:0000256" key="1">
    <source>
        <dbReference type="ARBA" id="ARBA00001974"/>
    </source>
</evidence>
<dbReference type="InterPro" id="IPR014729">
    <property type="entry name" value="Rossmann-like_a/b/a_fold"/>
</dbReference>
<evidence type="ECO:0000256" key="10">
    <source>
        <dbReference type="ARBA" id="ARBA00023239"/>
    </source>
</evidence>
<dbReference type="InterPro" id="IPR052219">
    <property type="entry name" value="Photolyase_Class-2"/>
</dbReference>
<keyword evidence="10 14" id="KW-0456">Lyase</keyword>
<dbReference type="EMBL" id="SUMG01000001">
    <property type="protein sequence ID" value="NBG86978.1"/>
    <property type="molecule type" value="Genomic_DNA"/>
</dbReference>
<protein>
    <recommendedName>
        <fullName evidence="4">Deoxyribodipyrimidine photo-lyase</fullName>
        <ecNumber evidence="3">4.1.99.3</ecNumber>
    </recommendedName>
    <alternativeName>
        <fullName evidence="11">DNA photolyase</fullName>
    </alternativeName>
</protein>